<evidence type="ECO:0000313" key="4">
    <source>
        <dbReference type="Proteomes" id="UP000194945"/>
    </source>
</evidence>
<name>A0A242Z4B2_9BACI</name>
<organism evidence="3 4">
    <name type="scientific">Bacillus wiedmannii</name>
    <dbReference type="NCBI Taxonomy" id="1890302"/>
    <lineage>
        <taxon>Bacteria</taxon>
        <taxon>Bacillati</taxon>
        <taxon>Bacillota</taxon>
        <taxon>Bacilli</taxon>
        <taxon>Bacillales</taxon>
        <taxon>Bacillaceae</taxon>
        <taxon>Bacillus</taxon>
        <taxon>Bacillus cereus group</taxon>
    </lineage>
</organism>
<evidence type="ECO:0000259" key="2">
    <source>
        <dbReference type="Pfam" id="PF01610"/>
    </source>
</evidence>
<feature type="domain" description="Transposase IS204/IS1001/IS1096/IS1165 DDE" evidence="2">
    <location>
        <begin position="16"/>
        <end position="161"/>
    </location>
</feature>
<dbReference type="PANTHER" id="PTHR33498">
    <property type="entry name" value="TRANSPOSASE FOR INSERTION SEQUENCE ELEMENT IS1557"/>
    <property type="match status" value="1"/>
</dbReference>
<dbReference type="Pfam" id="PF01610">
    <property type="entry name" value="DDE_Tnp_ISL3"/>
    <property type="match status" value="1"/>
</dbReference>
<protein>
    <recommendedName>
        <fullName evidence="2">Transposase IS204/IS1001/IS1096/IS1165 DDE domain-containing protein</fullName>
    </recommendedName>
</protein>
<keyword evidence="1" id="KW-0472">Membrane</keyword>
<proteinExistence type="predicted"/>
<accession>A0A242Z4B2</accession>
<dbReference type="InterPro" id="IPR002560">
    <property type="entry name" value="Transposase_DDE"/>
</dbReference>
<evidence type="ECO:0000256" key="1">
    <source>
        <dbReference type="SAM" id="Phobius"/>
    </source>
</evidence>
<dbReference type="EMBL" id="NFDE01000057">
    <property type="protein sequence ID" value="OTX86909.1"/>
    <property type="molecule type" value="Genomic_DNA"/>
</dbReference>
<reference evidence="3 4" key="1">
    <citation type="submission" date="2016-10" db="EMBL/GenBank/DDBJ databases">
        <title>Comparative genomics of Bacillus thuringiensis reveals a path to pathogens against multiple invertebrate hosts.</title>
        <authorList>
            <person name="Zheng J."/>
            <person name="Gao Q."/>
            <person name="Liu H."/>
            <person name="Peng D."/>
            <person name="Ruan L."/>
            <person name="Sun M."/>
        </authorList>
    </citation>
    <scope>NUCLEOTIDE SEQUENCE [LARGE SCALE GENOMIC DNA]</scope>
    <source>
        <strain evidence="3">BGSC 4BK1</strain>
    </source>
</reference>
<dbReference type="InterPro" id="IPR047951">
    <property type="entry name" value="Transpos_ISL3"/>
</dbReference>
<dbReference type="PANTHER" id="PTHR33498:SF1">
    <property type="entry name" value="TRANSPOSASE FOR INSERTION SEQUENCE ELEMENT IS1557"/>
    <property type="match status" value="1"/>
</dbReference>
<keyword evidence="1" id="KW-1133">Transmembrane helix</keyword>
<sequence>MHDYLVAQGYTGSTSTTRHRVRELKKELNQKKKFSFFISRHKIIRLIFNQKPESTLAAEHIVEIFNNYPLARELLTLLYQFQKILTDRQYERFVEWIHQVEQLSAPELKSFINGIKRDLESVFHACKYPYSDGVAEASLNQTKLIKRIMFGRNSFDTLRKRFYCENSANIQVVFRILTNTHVAIRSFIYTYNTLYIARTSIFLFVVVLWVTLLI</sequence>
<evidence type="ECO:0000313" key="3">
    <source>
        <dbReference type="EMBL" id="OTX86909.1"/>
    </source>
</evidence>
<dbReference type="AlphaFoldDB" id="A0A242Z4B2"/>
<keyword evidence="1" id="KW-0812">Transmembrane</keyword>
<comment type="caution">
    <text evidence="3">The sequence shown here is derived from an EMBL/GenBank/DDBJ whole genome shotgun (WGS) entry which is preliminary data.</text>
</comment>
<feature type="transmembrane region" description="Helical" evidence="1">
    <location>
        <begin position="195"/>
        <end position="213"/>
    </location>
</feature>
<dbReference type="Proteomes" id="UP000194945">
    <property type="component" value="Unassembled WGS sequence"/>
</dbReference>
<gene>
    <name evidence="3" type="ORF">BK730_19945</name>
</gene>